<evidence type="ECO:0000313" key="3">
    <source>
        <dbReference type="Proteomes" id="UP001501598"/>
    </source>
</evidence>
<protein>
    <submittedName>
        <fullName evidence="2">PHP domain-containing protein</fullName>
    </submittedName>
</protein>
<keyword evidence="3" id="KW-1185">Reference proteome</keyword>
<dbReference type="PANTHER" id="PTHR42924">
    <property type="entry name" value="EXONUCLEASE"/>
    <property type="match status" value="1"/>
</dbReference>
<evidence type="ECO:0000259" key="1">
    <source>
        <dbReference type="SMART" id="SM00481"/>
    </source>
</evidence>
<dbReference type="InterPro" id="IPR016195">
    <property type="entry name" value="Pol/histidinol_Pase-like"/>
</dbReference>
<feature type="domain" description="Polymerase/histidinol phosphatase N-terminal" evidence="1">
    <location>
        <begin position="4"/>
        <end position="68"/>
    </location>
</feature>
<dbReference type="Pfam" id="PF02811">
    <property type="entry name" value="PHP"/>
    <property type="match status" value="1"/>
</dbReference>
<dbReference type="PANTHER" id="PTHR42924:SF3">
    <property type="entry name" value="POLYMERASE_HISTIDINOL PHOSPHATASE N-TERMINAL DOMAIN-CONTAINING PROTEIN"/>
    <property type="match status" value="1"/>
</dbReference>
<dbReference type="EMBL" id="BAABGT010000122">
    <property type="protein sequence ID" value="GAA4559823.1"/>
    <property type="molecule type" value="Genomic_DNA"/>
</dbReference>
<dbReference type="InterPro" id="IPR003141">
    <property type="entry name" value="Pol/His_phosphatase_N"/>
</dbReference>
<dbReference type="Gene3D" id="1.10.150.650">
    <property type="match status" value="1"/>
</dbReference>
<gene>
    <name evidence="2" type="ORF">GCM10023175_68540</name>
</gene>
<reference evidence="3" key="1">
    <citation type="journal article" date="2019" name="Int. J. Syst. Evol. Microbiol.">
        <title>The Global Catalogue of Microorganisms (GCM) 10K type strain sequencing project: providing services to taxonomists for standard genome sequencing and annotation.</title>
        <authorList>
            <consortium name="The Broad Institute Genomics Platform"/>
            <consortium name="The Broad Institute Genome Sequencing Center for Infectious Disease"/>
            <person name="Wu L."/>
            <person name="Ma J."/>
        </authorList>
    </citation>
    <scope>NUCLEOTIDE SEQUENCE [LARGE SCALE GENOMIC DNA]</scope>
    <source>
        <strain evidence="3">JCM 17906</strain>
    </source>
</reference>
<dbReference type="InterPro" id="IPR004013">
    <property type="entry name" value="PHP_dom"/>
</dbReference>
<evidence type="ECO:0000313" key="2">
    <source>
        <dbReference type="EMBL" id="GAA4559823.1"/>
    </source>
</evidence>
<dbReference type="SUPFAM" id="SSF89550">
    <property type="entry name" value="PHP domain-like"/>
    <property type="match status" value="1"/>
</dbReference>
<organism evidence="2 3">
    <name type="scientific">Pseudonocardia xishanensis</name>
    <dbReference type="NCBI Taxonomy" id="630995"/>
    <lineage>
        <taxon>Bacteria</taxon>
        <taxon>Bacillati</taxon>
        <taxon>Actinomycetota</taxon>
        <taxon>Actinomycetes</taxon>
        <taxon>Pseudonocardiales</taxon>
        <taxon>Pseudonocardiaceae</taxon>
        <taxon>Pseudonocardia</taxon>
    </lineage>
</organism>
<comment type="caution">
    <text evidence="2">The sequence shown here is derived from an EMBL/GenBank/DDBJ whole genome shotgun (WGS) entry which is preliminary data.</text>
</comment>
<dbReference type="RefSeq" id="WP_345427526.1">
    <property type="nucleotide sequence ID" value="NZ_BAABGT010000122.1"/>
</dbReference>
<dbReference type="CDD" id="cd07438">
    <property type="entry name" value="PHP_HisPPase_AMP"/>
    <property type="match status" value="1"/>
</dbReference>
<name>A0ABP8S3U7_9PSEU</name>
<dbReference type="Proteomes" id="UP001501598">
    <property type="component" value="Unassembled WGS sequence"/>
</dbReference>
<dbReference type="SMART" id="SM00481">
    <property type="entry name" value="POLIIIAc"/>
    <property type="match status" value="1"/>
</dbReference>
<sequence>MALIDLHTHSTVSDGTETPEELVETAAAAGIGTLALTDHDTTGGWDRAAAALPAGMRLVRGAEFSCVSLTGRPATPGDRATVSVHLLGYLFDPTHEAIVAEQRRLVAERVDRLRRMAQNVAADYPQLDADRIFDHVPEGTTPGRPHLGQALMRAGVVGSVNEAFAHILRNGSPYYVPKSDTPVERAVQMIVDAGGVPVFAHPLARKRGRVIETSVLADLTALGLAGVEVDHPDHSPEDRELLRGTAKDLGLVPTGSSDFHGTNKTTPIAAETTAPEAFEELVAKASGVPVVAGS</sequence>
<proteinExistence type="predicted"/>
<accession>A0ABP8S3U7</accession>
<dbReference type="Gene3D" id="3.20.20.140">
    <property type="entry name" value="Metal-dependent hydrolases"/>
    <property type="match status" value="1"/>
</dbReference>
<dbReference type="InterPro" id="IPR052018">
    <property type="entry name" value="PHP_domain"/>
</dbReference>